<accession>A0A518BAH7</accession>
<organism evidence="3 4">
    <name type="scientific">Kolteria novifilia</name>
    <dbReference type="NCBI Taxonomy" id="2527975"/>
    <lineage>
        <taxon>Bacteria</taxon>
        <taxon>Pseudomonadati</taxon>
        <taxon>Planctomycetota</taxon>
        <taxon>Planctomycetia</taxon>
        <taxon>Kolteriales</taxon>
        <taxon>Kolteriaceae</taxon>
        <taxon>Kolteria</taxon>
    </lineage>
</organism>
<keyword evidence="1" id="KW-0812">Transmembrane</keyword>
<dbReference type="PANTHER" id="PTHR30093:SF2">
    <property type="entry name" value="TYPE II SECRETION SYSTEM PROTEIN H"/>
    <property type="match status" value="1"/>
</dbReference>
<gene>
    <name evidence="3" type="ORF">Pan216_48650</name>
</gene>
<dbReference type="Pfam" id="PF07596">
    <property type="entry name" value="SBP_bac_10"/>
    <property type="match status" value="1"/>
</dbReference>
<dbReference type="OrthoDB" id="246612at2"/>
<dbReference type="InterPro" id="IPR027558">
    <property type="entry name" value="Pre_pil_HX9DG_C"/>
</dbReference>
<dbReference type="InterPro" id="IPR011453">
    <property type="entry name" value="DUF1559"/>
</dbReference>
<dbReference type="KEGG" id="knv:Pan216_48650"/>
<dbReference type="NCBIfam" id="TIGR04294">
    <property type="entry name" value="pre_pil_HX9DG"/>
    <property type="match status" value="1"/>
</dbReference>
<dbReference type="AlphaFoldDB" id="A0A518BAH7"/>
<dbReference type="PANTHER" id="PTHR30093">
    <property type="entry name" value="GENERAL SECRETION PATHWAY PROTEIN G"/>
    <property type="match status" value="1"/>
</dbReference>
<dbReference type="Gene3D" id="3.30.700.10">
    <property type="entry name" value="Glycoprotein, Type 4 Pilin"/>
    <property type="match status" value="1"/>
</dbReference>
<dbReference type="RefSeq" id="WP_145261863.1">
    <property type="nucleotide sequence ID" value="NZ_CP036279.1"/>
</dbReference>
<proteinExistence type="predicted"/>
<keyword evidence="1" id="KW-0472">Membrane</keyword>
<dbReference type="InterPro" id="IPR012902">
    <property type="entry name" value="N_methyl_site"/>
</dbReference>
<keyword evidence="1" id="KW-1133">Transmembrane helix</keyword>
<reference evidence="3 4" key="1">
    <citation type="submission" date="2019-02" db="EMBL/GenBank/DDBJ databases">
        <title>Deep-cultivation of Planctomycetes and their phenomic and genomic characterization uncovers novel biology.</title>
        <authorList>
            <person name="Wiegand S."/>
            <person name="Jogler M."/>
            <person name="Boedeker C."/>
            <person name="Pinto D."/>
            <person name="Vollmers J."/>
            <person name="Rivas-Marin E."/>
            <person name="Kohn T."/>
            <person name="Peeters S.H."/>
            <person name="Heuer A."/>
            <person name="Rast P."/>
            <person name="Oberbeckmann S."/>
            <person name="Bunk B."/>
            <person name="Jeske O."/>
            <person name="Meyerdierks A."/>
            <person name="Storesund J.E."/>
            <person name="Kallscheuer N."/>
            <person name="Luecker S."/>
            <person name="Lage O.M."/>
            <person name="Pohl T."/>
            <person name="Merkel B.J."/>
            <person name="Hornburger P."/>
            <person name="Mueller R.-W."/>
            <person name="Bruemmer F."/>
            <person name="Labrenz M."/>
            <person name="Spormann A.M."/>
            <person name="Op den Camp H."/>
            <person name="Overmann J."/>
            <person name="Amann R."/>
            <person name="Jetten M.S.M."/>
            <person name="Mascher T."/>
            <person name="Medema M.H."/>
            <person name="Devos D.P."/>
            <person name="Kaster A.-K."/>
            <person name="Ovreas L."/>
            <person name="Rohde M."/>
            <person name="Galperin M.Y."/>
            <person name="Jogler C."/>
        </authorList>
    </citation>
    <scope>NUCLEOTIDE SEQUENCE [LARGE SCALE GENOMIC DNA]</scope>
    <source>
        <strain evidence="3 4">Pan216</strain>
    </source>
</reference>
<dbReference type="InterPro" id="IPR045584">
    <property type="entry name" value="Pilin-like"/>
</dbReference>
<dbReference type="NCBIfam" id="TIGR02532">
    <property type="entry name" value="IV_pilin_GFxxxE"/>
    <property type="match status" value="1"/>
</dbReference>
<feature type="domain" description="DUF1559" evidence="2">
    <location>
        <begin position="35"/>
        <end position="314"/>
    </location>
</feature>
<dbReference type="Pfam" id="PF07963">
    <property type="entry name" value="N_methyl"/>
    <property type="match status" value="1"/>
</dbReference>
<protein>
    <recommendedName>
        <fullName evidence="2">DUF1559 domain-containing protein</fullName>
    </recommendedName>
</protein>
<evidence type="ECO:0000259" key="2">
    <source>
        <dbReference type="Pfam" id="PF07596"/>
    </source>
</evidence>
<keyword evidence="4" id="KW-1185">Reference proteome</keyword>
<dbReference type="SUPFAM" id="SSF54523">
    <property type="entry name" value="Pili subunits"/>
    <property type="match status" value="1"/>
</dbReference>
<name>A0A518BAH7_9BACT</name>
<evidence type="ECO:0000313" key="4">
    <source>
        <dbReference type="Proteomes" id="UP000317093"/>
    </source>
</evidence>
<evidence type="ECO:0000313" key="3">
    <source>
        <dbReference type="EMBL" id="QDU63984.1"/>
    </source>
</evidence>
<dbReference type="EMBL" id="CP036279">
    <property type="protein sequence ID" value="QDU63984.1"/>
    <property type="molecule type" value="Genomic_DNA"/>
</dbReference>
<feature type="transmembrane region" description="Helical" evidence="1">
    <location>
        <begin position="12"/>
        <end position="34"/>
    </location>
</feature>
<dbReference type="Proteomes" id="UP000317093">
    <property type="component" value="Chromosome"/>
</dbReference>
<sequence>MSRGRGTRRAFTLVELLVVIAIIGILVALLLPAVQQARESARRMQCRSNLKNIGTAMHNYIEAHSVFPVGGTCARDYIYATWGPCGYSSGWNALALLLPYVDRAALYERANFEIPPKNFFASSPNASPNEDVLKARIPVYNCPSDPLIANNRNTTSYGMVRGSHQVSNPTGVASWTGDSHLGIFTTSATRVADVSDGMSKTLAFSEIGKARTLYEAVNSDQNNCHAAETIHPDPYTLLYRGDEWPVKEGRNYISMGRSPNSLEVDCQRDGDCPHCPDVLNGAGAAMPPRSAHPGGVNGLLADGSVRFFNDSLDVNLSRAIGTRGQGERFDGDL</sequence>
<evidence type="ECO:0000256" key="1">
    <source>
        <dbReference type="SAM" id="Phobius"/>
    </source>
</evidence>